<keyword evidence="2" id="KW-1185">Reference proteome</keyword>
<proteinExistence type="predicted"/>
<protein>
    <submittedName>
        <fullName evidence="1">Uncharacterized protein</fullName>
    </submittedName>
</protein>
<organism evidence="1 2">
    <name type="scientific">Psychromonas marina</name>
    <dbReference type="NCBI Taxonomy" id="88364"/>
    <lineage>
        <taxon>Bacteria</taxon>
        <taxon>Pseudomonadati</taxon>
        <taxon>Pseudomonadota</taxon>
        <taxon>Gammaproteobacteria</taxon>
        <taxon>Alteromonadales</taxon>
        <taxon>Psychromonadaceae</taxon>
        <taxon>Psychromonas</taxon>
    </lineage>
</organism>
<sequence length="155" mass="18235">MNIFVLENEIKQCAQSHCDQHVVKMILESVQLLCTALNKKGFTTPYKSTHINHPSVLWVEQSYDNFLWLKALTIELNIEYKYRYQKQSDHKSIAVLEQLNEYQYPAIGLTPFPQAMPDQYKVKGDPVKAYRNFYLGDKAKFAKWTKRKPPSWFTV</sequence>
<reference evidence="2" key="1">
    <citation type="journal article" date="2019" name="Int. J. Syst. Evol. Microbiol.">
        <title>The Global Catalogue of Microorganisms (GCM) 10K type strain sequencing project: providing services to taxonomists for standard genome sequencing and annotation.</title>
        <authorList>
            <consortium name="The Broad Institute Genomics Platform"/>
            <consortium name="The Broad Institute Genome Sequencing Center for Infectious Disease"/>
            <person name="Wu L."/>
            <person name="Ma J."/>
        </authorList>
    </citation>
    <scope>NUCLEOTIDE SEQUENCE [LARGE SCALE GENOMIC DNA]</scope>
    <source>
        <strain evidence="2">NBRC 103166</strain>
    </source>
</reference>
<dbReference type="EMBL" id="BSPQ01000018">
    <property type="protein sequence ID" value="GLS92098.1"/>
    <property type="molecule type" value="Genomic_DNA"/>
</dbReference>
<dbReference type="Proteomes" id="UP001157353">
    <property type="component" value="Unassembled WGS sequence"/>
</dbReference>
<comment type="caution">
    <text evidence="1">The sequence shown here is derived from an EMBL/GenBank/DDBJ whole genome shotgun (WGS) entry which is preliminary data.</text>
</comment>
<accession>A0ABQ6E4I4</accession>
<evidence type="ECO:0000313" key="1">
    <source>
        <dbReference type="EMBL" id="GLS92098.1"/>
    </source>
</evidence>
<evidence type="ECO:0000313" key="2">
    <source>
        <dbReference type="Proteomes" id="UP001157353"/>
    </source>
</evidence>
<dbReference type="RefSeq" id="WP_284205194.1">
    <property type="nucleotide sequence ID" value="NZ_BSPQ01000018.1"/>
</dbReference>
<name>A0ABQ6E4I4_9GAMM</name>
<gene>
    <name evidence="1" type="ORF">GCM10007916_31680</name>
</gene>